<keyword evidence="4" id="KW-0133">Cell shape</keyword>
<dbReference type="InterPro" id="IPR012338">
    <property type="entry name" value="Beta-lactam/transpept-like"/>
</dbReference>
<dbReference type="SUPFAM" id="SSF56601">
    <property type="entry name" value="beta-lactamase/transpeptidase-like"/>
    <property type="match status" value="1"/>
</dbReference>
<evidence type="ECO:0000256" key="7">
    <source>
        <dbReference type="PIRSR" id="PIRSR618044-1"/>
    </source>
</evidence>
<reference evidence="14" key="1">
    <citation type="journal article" date="2021" name="PeerJ">
        <title>Extensive microbial diversity within the chicken gut microbiome revealed by metagenomics and culture.</title>
        <authorList>
            <person name="Gilroy R."/>
            <person name="Ravi A."/>
            <person name="Getino M."/>
            <person name="Pursley I."/>
            <person name="Horton D.L."/>
            <person name="Alikhan N.F."/>
            <person name="Baker D."/>
            <person name="Gharbi K."/>
            <person name="Hall N."/>
            <person name="Watson M."/>
            <person name="Adriaenssens E.M."/>
            <person name="Foster-Nyarko E."/>
            <person name="Jarju S."/>
            <person name="Secka A."/>
            <person name="Antonio M."/>
            <person name="Oren A."/>
            <person name="Chaudhuri R.R."/>
            <person name="La Ragione R."/>
            <person name="Hildebrand F."/>
            <person name="Pallen M.J."/>
        </authorList>
    </citation>
    <scope>NUCLEOTIDE SEQUENCE</scope>
    <source>
        <strain evidence="14">2239</strain>
    </source>
</reference>
<feature type="chain" id="PRO_5039526336" evidence="12">
    <location>
        <begin position="25"/>
        <end position="465"/>
    </location>
</feature>
<feature type="active site" description="Proton acceptor" evidence="7">
    <location>
        <position position="62"/>
    </location>
</feature>
<dbReference type="Proteomes" id="UP000824193">
    <property type="component" value="Unassembled WGS sequence"/>
</dbReference>
<sequence>MKKFFSALCAAALTAAVFAPAALAYQGPSVSCEAYIVMDADTGQVIMEKNADEVLYPASITKIMTMALALEKAQGQLDTQLTVSYEAVHQLEYGSSHIALQEGEVVRLEDVLYGTELESANDGANVLAEYIGGTIQGGVDAMNAKAAALGLANTHYMNPHGLHDDQHYTTARDMAVITRWALSVPGFEDIFCRTDPWTMEPTNKQPQQRVFHCTDWMRISGDYLRSYAKGSKNGFHDQALTTFVNYAEQNGIRLISVELKCQRLEDKFRDACAILDYAFENFSKVEIPAPDEAFQVPVVGGGEALGNALVQPQSATALLNKNLSTDGITVDYQIPDQYVLGQPFEASVTYTLPENDYQPSALGSAQLSVSGIDEVLAASTYVPASSLQPDKNPVGIAVAAAAAVLALVLGMRLWRKAGAKRTPSGPTPAQWEIITRKPLPAEPAPWEKEKDKTPPRSNTKPAGRD</sequence>
<feature type="active site" evidence="7">
    <location>
        <position position="119"/>
    </location>
</feature>
<evidence type="ECO:0000313" key="15">
    <source>
        <dbReference type="Proteomes" id="UP000824193"/>
    </source>
</evidence>
<dbReference type="InterPro" id="IPR018044">
    <property type="entry name" value="Peptidase_S11"/>
</dbReference>
<keyword evidence="6" id="KW-0961">Cell wall biogenesis/degradation</keyword>
<evidence type="ECO:0000256" key="4">
    <source>
        <dbReference type="ARBA" id="ARBA00022960"/>
    </source>
</evidence>
<evidence type="ECO:0000256" key="1">
    <source>
        <dbReference type="ARBA" id="ARBA00007164"/>
    </source>
</evidence>
<keyword evidence="11" id="KW-0812">Transmembrane</keyword>
<keyword evidence="3" id="KW-0378">Hydrolase</keyword>
<evidence type="ECO:0000256" key="3">
    <source>
        <dbReference type="ARBA" id="ARBA00022801"/>
    </source>
</evidence>
<evidence type="ECO:0000256" key="11">
    <source>
        <dbReference type="SAM" id="Phobius"/>
    </source>
</evidence>
<dbReference type="Gene3D" id="3.40.710.10">
    <property type="entry name" value="DD-peptidase/beta-lactamase superfamily"/>
    <property type="match status" value="1"/>
</dbReference>
<keyword evidence="11" id="KW-1133">Transmembrane helix</keyword>
<keyword evidence="11" id="KW-0472">Membrane</keyword>
<proteinExistence type="inferred from homology"/>
<feature type="compositionally biased region" description="Polar residues" evidence="10">
    <location>
        <begin position="455"/>
        <end position="465"/>
    </location>
</feature>
<comment type="caution">
    <text evidence="14">The sequence shown here is derived from an EMBL/GenBank/DDBJ whole genome shotgun (WGS) entry which is preliminary data.</text>
</comment>
<dbReference type="Pfam" id="PF00768">
    <property type="entry name" value="Peptidase_S11"/>
    <property type="match status" value="1"/>
</dbReference>
<evidence type="ECO:0000259" key="13">
    <source>
        <dbReference type="Pfam" id="PF00768"/>
    </source>
</evidence>
<evidence type="ECO:0000256" key="5">
    <source>
        <dbReference type="ARBA" id="ARBA00022984"/>
    </source>
</evidence>
<evidence type="ECO:0000256" key="12">
    <source>
        <dbReference type="SAM" id="SignalP"/>
    </source>
</evidence>
<keyword evidence="14" id="KW-0645">Protease</keyword>
<dbReference type="GO" id="GO:0008360">
    <property type="term" value="P:regulation of cell shape"/>
    <property type="evidence" value="ECO:0007669"/>
    <property type="project" value="UniProtKB-KW"/>
</dbReference>
<organism evidence="14 15">
    <name type="scientific">Candidatus Allofournierella pullicola</name>
    <dbReference type="NCBI Taxonomy" id="2838596"/>
    <lineage>
        <taxon>Bacteria</taxon>
        <taxon>Bacillati</taxon>
        <taxon>Bacillota</taxon>
        <taxon>Clostridia</taxon>
        <taxon>Eubacteriales</taxon>
        <taxon>Oscillospiraceae</taxon>
        <taxon>Allofournierella</taxon>
    </lineage>
</organism>
<feature type="compositionally biased region" description="Basic and acidic residues" evidence="10">
    <location>
        <begin position="445"/>
        <end position="454"/>
    </location>
</feature>
<dbReference type="GO" id="GO:0009002">
    <property type="term" value="F:serine-type D-Ala-D-Ala carboxypeptidase activity"/>
    <property type="evidence" value="ECO:0007669"/>
    <property type="project" value="InterPro"/>
</dbReference>
<keyword evidence="2 12" id="KW-0732">Signal</keyword>
<keyword evidence="14" id="KW-0121">Carboxypeptidase</keyword>
<dbReference type="GO" id="GO:0009252">
    <property type="term" value="P:peptidoglycan biosynthetic process"/>
    <property type="evidence" value="ECO:0007669"/>
    <property type="project" value="UniProtKB-KW"/>
</dbReference>
<evidence type="ECO:0000256" key="10">
    <source>
        <dbReference type="SAM" id="MobiDB-lite"/>
    </source>
</evidence>
<dbReference type="AlphaFoldDB" id="A0A9D2AF68"/>
<evidence type="ECO:0000256" key="2">
    <source>
        <dbReference type="ARBA" id="ARBA00022729"/>
    </source>
</evidence>
<comment type="similarity">
    <text evidence="1 9">Belongs to the peptidase S11 family.</text>
</comment>
<evidence type="ECO:0000256" key="6">
    <source>
        <dbReference type="ARBA" id="ARBA00023316"/>
    </source>
</evidence>
<dbReference type="GO" id="GO:0006508">
    <property type="term" value="P:proteolysis"/>
    <property type="evidence" value="ECO:0007669"/>
    <property type="project" value="InterPro"/>
</dbReference>
<dbReference type="InterPro" id="IPR001967">
    <property type="entry name" value="Peptidase_S11_N"/>
</dbReference>
<dbReference type="PANTHER" id="PTHR21581">
    <property type="entry name" value="D-ALANYL-D-ALANINE CARBOXYPEPTIDASE"/>
    <property type="match status" value="1"/>
</dbReference>
<feature type="binding site" evidence="8">
    <location>
        <position position="232"/>
    </location>
    <ligand>
        <name>substrate</name>
    </ligand>
</feature>
<dbReference type="GO" id="GO:0071555">
    <property type="term" value="P:cell wall organization"/>
    <property type="evidence" value="ECO:0007669"/>
    <property type="project" value="UniProtKB-KW"/>
</dbReference>
<evidence type="ECO:0000313" key="14">
    <source>
        <dbReference type="EMBL" id="HIX06655.1"/>
    </source>
</evidence>
<dbReference type="PRINTS" id="PR00725">
    <property type="entry name" value="DADACBPTASE1"/>
</dbReference>
<gene>
    <name evidence="14" type="ORF">H9865_11270</name>
</gene>
<keyword evidence="5" id="KW-0573">Peptidoglycan synthesis</keyword>
<feature type="signal peptide" evidence="12">
    <location>
        <begin position="1"/>
        <end position="24"/>
    </location>
</feature>
<accession>A0A9D2AF68</accession>
<evidence type="ECO:0000256" key="9">
    <source>
        <dbReference type="RuleBase" id="RU004016"/>
    </source>
</evidence>
<feature type="transmembrane region" description="Helical" evidence="11">
    <location>
        <begin position="394"/>
        <end position="414"/>
    </location>
</feature>
<feature type="domain" description="Peptidase S11 D-alanyl-D-alanine carboxypeptidase A N-terminal" evidence="13">
    <location>
        <begin position="26"/>
        <end position="259"/>
    </location>
</feature>
<dbReference type="EMBL" id="DXFW01000039">
    <property type="protein sequence ID" value="HIX06655.1"/>
    <property type="molecule type" value="Genomic_DNA"/>
</dbReference>
<evidence type="ECO:0000256" key="8">
    <source>
        <dbReference type="PIRSR" id="PIRSR618044-2"/>
    </source>
</evidence>
<feature type="region of interest" description="Disordered" evidence="10">
    <location>
        <begin position="418"/>
        <end position="465"/>
    </location>
</feature>
<name>A0A9D2AF68_9FIRM</name>
<feature type="active site" description="Acyl-ester intermediate" evidence="7">
    <location>
        <position position="59"/>
    </location>
</feature>
<dbReference type="PANTHER" id="PTHR21581:SF6">
    <property type="entry name" value="TRAFFICKING PROTEIN PARTICLE COMPLEX SUBUNIT 12"/>
    <property type="match status" value="1"/>
</dbReference>
<reference evidence="14" key="2">
    <citation type="submission" date="2021-04" db="EMBL/GenBank/DDBJ databases">
        <authorList>
            <person name="Gilroy R."/>
        </authorList>
    </citation>
    <scope>NUCLEOTIDE SEQUENCE</scope>
    <source>
        <strain evidence="14">2239</strain>
    </source>
</reference>
<protein>
    <submittedName>
        <fullName evidence="14">D-alanyl-D-alanine carboxypeptidase</fullName>
    </submittedName>
</protein>